<protein>
    <submittedName>
        <fullName evidence="2">Uncharacterized protein</fullName>
    </submittedName>
</protein>
<accession>A0A0D2AHE1</accession>
<dbReference type="STRING" id="253628.A0A0D2AHE1"/>
<dbReference type="RefSeq" id="XP_016208228.1">
    <property type="nucleotide sequence ID" value="XM_016363946.1"/>
</dbReference>
<gene>
    <name evidence="2" type="ORF">PV09_09804</name>
</gene>
<evidence type="ECO:0000256" key="1">
    <source>
        <dbReference type="SAM" id="MobiDB-lite"/>
    </source>
</evidence>
<sequence>MAKKRGRPVSADTTNEDVLRRRERTAERTRAYRERIAQQSEVAGAIVPGDDVVVRREAAARRRGRPPMTVTDEATLRKREKTAERVRRLREKRVAALAAAAARSPTHEQLVQAEAVTEQSFGEQESAPTLTGVGLRVQDMVLAQDSNDAQLQWDATPVEEHEALYGLEGLTITDDQPEARGGHTGITRFFPTIPSSNPFFRTRRDVAEGPTSDLLQEEEAHEEWHELHMDEMDDGVSTRAFGSAVRNSQAEASDESSTYDFVSEVSEGDSSGESEAEISAHEYTVQKLYEELQGGFHGCSAEQHEEGHRQHMQEAGDNHHGLDEIFNDQTFPSVIKLPDFMSAQRLARHRQPTAAQWRAMYCGVPVDQTHPQPYPYNVCLHKEESREMEAQVASDIDSFMGFFRSLAGARQGIWYQPAPQMRQNMTNDVHLETHMFGDGVGDGEVPRPRLAMLRDVPHFLLGRVESAHDITVHILFPHLPARQDGTFRSLTNDQLSRWMDQVFHPAVYKYLGAHYTQHLPASHRHALANSRAYQVEGRLIDTESYHAQRAIGYHLQPEYVDDIWTDILDTIASKPGLADFREPQLYFSAKGTKLQFKTSPSRPTLLGAMKNFQSYLERVLDMDYVYQDRLYVDIGKEICPRTGLLAYQRMNMDEEAQVYQWKRCCLESYMEWMYDGQAPGIGQGQRYFHQNMLYEASSLTSVTPKRSKLREGGLIYSQFYGSSKEIGDATKKFPFENDGLEEMALDRQIRKGAKQAMGGRRREAKVIERAYCASKRRTQVALTDSMNKSFGIREEHRVKWSLFLGLMARLELEQGEEMEDLLVDCPEYAWCIRTRVYLDYLWRRADKFATGFEIVLARSNRELVTWEQTKMMAMFLRCLRFVFGGHMLERESALWWSRSEREATEGRERRVWYGLGFRNTLKRYGYCWLEPRFDWKKLQFLEEVTDQVLFGNSTLRGQYLRRGGQAREFFGAARQLELAMDWIDKHEADRTIRERLLGWMAHICLRQFRQDVMETIKGEIREERLEEALAGGQGFCREYLEEMLTDGVHLVSGNRSDLKGEGDLRRFLFDFDDGRARTHWEDGPYRKLYRRGLTGLGMKNNGKRLGERFSEHVWRKLYAYHWVLPYPSSEVFTQTTKEGERMWYSVITDAREGTKLETLEPKAWRWGRKKSRSGVPDEIPKWVEWEKEEWVEWEKEEWVEWEKEEWVSWIEGQKEEQERQKRVRSSMVMMRFG</sequence>
<evidence type="ECO:0000313" key="3">
    <source>
        <dbReference type="Proteomes" id="UP000053259"/>
    </source>
</evidence>
<dbReference type="VEuPathDB" id="FungiDB:PV09_09804"/>
<proteinExistence type="predicted"/>
<keyword evidence="3" id="KW-1185">Reference proteome</keyword>
<dbReference type="HOGENOM" id="CLU_267478_0_0_1"/>
<dbReference type="GeneID" id="27317777"/>
<organism evidence="2 3">
    <name type="scientific">Verruconis gallopava</name>
    <dbReference type="NCBI Taxonomy" id="253628"/>
    <lineage>
        <taxon>Eukaryota</taxon>
        <taxon>Fungi</taxon>
        <taxon>Dikarya</taxon>
        <taxon>Ascomycota</taxon>
        <taxon>Pezizomycotina</taxon>
        <taxon>Dothideomycetes</taxon>
        <taxon>Pleosporomycetidae</taxon>
        <taxon>Venturiales</taxon>
        <taxon>Sympoventuriaceae</taxon>
        <taxon>Verruconis</taxon>
    </lineage>
</organism>
<feature type="compositionally biased region" description="Basic and acidic residues" evidence="1">
    <location>
        <begin position="17"/>
        <end position="28"/>
    </location>
</feature>
<dbReference type="AlphaFoldDB" id="A0A0D2AHE1"/>
<dbReference type="EMBL" id="KN847727">
    <property type="protein sequence ID" value="KIV98358.1"/>
    <property type="molecule type" value="Genomic_DNA"/>
</dbReference>
<dbReference type="OrthoDB" id="5369347at2759"/>
<dbReference type="InParanoid" id="A0A0D2AHE1"/>
<name>A0A0D2AHE1_9PEZI</name>
<reference evidence="2 3" key="1">
    <citation type="submission" date="2015-01" db="EMBL/GenBank/DDBJ databases">
        <title>The Genome Sequence of Ochroconis gallopava CBS43764.</title>
        <authorList>
            <consortium name="The Broad Institute Genomics Platform"/>
            <person name="Cuomo C."/>
            <person name="de Hoog S."/>
            <person name="Gorbushina A."/>
            <person name="Stielow B."/>
            <person name="Teixiera M."/>
            <person name="Abouelleil A."/>
            <person name="Chapman S.B."/>
            <person name="Priest M."/>
            <person name="Young S.K."/>
            <person name="Wortman J."/>
            <person name="Nusbaum C."/>
            <person name="Birren B."/>
        </authorList>
    </citation>
    <scope>NUCLEOTIDE SEQUENCE [LARGE SCALE GENOMIC DNA]</scope>
    <source>
        <strain evidence="2 3">CBS 43764</strain>
    </source>
</reference>
<dbReference type="Proteomes" id="UP000053259">
    <property type="component" value="Unassembled WGS sequence"/>
</dbReference>
<feature type="region of interest" description="Disordered" evidence="1">
    <location>
        <begin position="1"/>
        <end position="28"/>
    </location>
</feature>
<evidence type="ECO:0000313" key="2">
    <source>
        <dbReference type="EMBL" id="KIV98358.1"/>
    </source>
</evidence>